<dbReference type="InterPro" id="IPR011766">
    <property type="entry name" value="TPP_enzyme_TPP-bd"/>
</dbReference>
<dbReference type="SUPFAM" id="SSF52922">
    <property type="entry name" value="TK C-terminal domain-like"/>
    <property type="match status" value="1"/>
</dbReference>
<comment type="subunit">
    <text evidence="1">Heterotetramer of one alpha, one beta, one delta and one gamma chain.</text>
</comment>
<dbReference type="PANTHER" id="PTHR32154">
    <property type="entry name" value="PYRUVATE-FLAVODOXIN OXIDOREDUCTASE-RELATED"/>
    <property type="match status" value="1"/>
</dbReference>
<dbReference type="CDD" id="cd07034">
    <property type="entry name" value="TPP_PYR_PFOR_IOR-alpha_like"/>
    <property type="match status" value="1"/>
</dbReference>
<sequence>MAKKNLVTIDGNSAAAYVAHATNEVIAIYPITPSSNMGEIADAFSAKGKKNIWGTVPQVVELQSEGGASGAVHGALTTGALTTTFTASQGLLLMIPNMFKIAGELTSTVFHIAARAIATHALSIFGDHSDVMAARSTGFALLSSNSVQEVMDFALIAQGATLKARVPFLHFFDGFRVSHEENKVEELDFDTMRKFLDQTLIHEHRNRGLSPERPVIRGTSQNPDVFFAGKETVNTFYAATPAIVQEMMDRFASLTGRTYHLFDYAGAKDAERVVVIMGSGAETMEETASFLAAKGERVGVLKVRLYRPFDGAAMVKALPKTVKSIAVLDRTKEPGALGEPMYQDVCTALTEAFASGTAPFAAMPRVLGGRYGLGSAEFTPAMCKAVLDNLSASKPKNHFTVGIQDDLSGTSIPFDSSFGIERPDTTRALFFGLGSDGTVGANKNSVKIIGEATDNYAQGYYYYDSKKAGTVTVSHLRFGKSPIRSPYLVERANFVACHKFSFLEKVDMLGKAEEGAVFLLASPFDKDSVWENIPVEVQRQIIDKKIKFYCIDALKIADEIGLGNRINIIMQTAFFLISGVLPEKQAIELIEKSIHDTYGKKGGDIVDMNLKAVRAAKDKIQMVDYPKQTKGNLHMTAPVPAEAPKFVREVLGEIIANRGEKIPVSKLPNDGTYPSGTTKWERRNIAENIPVWDPETCIQCGDCSAVCPHAVIRMKIYEPALLANAPKTFKSTGAKGKEFEGKVCTIQIAPEDCTGCGACVNICPAYKKVNGEKTDRKAINLEPQPPLREQEKENWKFFLGLPNTDPSLIKRNTLKGAQLLQPLFEFSGACAGCGETPYVKLMSQLFGDRAVIANATGCSSIYGGNLPTTPYSTRPDGRGPAWSNSLFEDAAEFGFGMRLTADKLGEYARELTERLLAAGDSGVKKELLEKVKANPQNEQAEIENQREWVGELKKQCASSRSADARELASVADYLIRRSVWIFGGDGWAYDIGYGGLDHVLASGRNVNVLVLDTEVYSNTGGQMSKATPIGAIAKFAASGKAIAKKDLGMMAMSYGYVYVAKVAMGYNRQQTLKAFLEAEAYDGPSIIIAYSHCINQGINMTKGMDQQKMAVNSGAWPLYRYNPTLKAEGKNPFVLDSKEPSIDVADYMYNEIRYRSLKQQNPERAAVLLENMRSFVKNQWAAYKYLADRPF</sequence>
<evidence type="ECO:0000313" key="11">
    <source>
        <dbReference type="Proteomes" id="UP000075578"/>
    </source>
</evidence>
<dbReference type="Pfam" id="PF17147">
    <property type="entry name" value="PFOR_II"/>
    <property type="match status" value="1"/>
</dbReference>
<dbReference type="GO" id="GO:0030976">
    <property type="term" value="F:thiamine pyrophosphate binding"/>
    <property type="evidence" value="ECO:0007669"/>
    <property type="project" value="InterPro"/>
</dbReference>
<dbReference type="GO" id="GO:0006082">
    <property type="term" value="P:organic acid metabolic process"/>
    <property type="evidence" value="ECO:0007669"/>
    <property type="project" value="UniProtKB-ARBA"/>
</dbReference>
<name>A0A150J0J0_9EURY</name>
<dbReference type="InterPro" id="IPR009014">
    <property type="entry name" value="Transketo_C/PFOR_II"/>
</dbReference>
<evidence type="ECO:0000313" key="10">
    <source>
        <dbReference type="EMBL" id="KYC50731.1"/>
    </source>
</evidence>
<dbReference type="InterPro" id="IPR050722">
    <property type="entry name" value="Pyruvate:ferred/Flavod_OxRd"/>
</dbReference>
<gene>
    <name evidence="10" type="ORF">AMQ74_01215</name>
</gene>
<keyword evidence="4" id="KW-0479">Metal-binding</keyword>
<dbReference type="GO" id="GO:0006979">
    <property type="term" value="P:response to oxidative stress"/>
    <property type="evidence" value="ECO:0007669"/>
    <property type="project" value="TreeGrafter"/>
</dbReference>
<evidence type="ECO:0000256" key="8">
    <source>
        <dbReference type="ARBA" id="ARBA00023014"/>
    </source>
</evidence>
<dbReference type="FunFam" id="3.40.50.920:FF:000007">
    <property type="entry name" value="Pyruvate:ferredoxin (Flavodoxin) oxidoreductase"/>
    <property type="match status" value="1"/>
</dbReference>
<dbReference type="Pfam" id="PF13237">
    <property type="entry name" value="Fer4_10"/>
    <property type="match status" value="1"/>
</dbReference>
<dbReference type="NCBIfam" id="TIGR02176">
    <property type="entry name" value="pyruv_ox_red"/>
    <property type="match status" value="1"/>
</dbReference>
<dbReference type="Proteomes" id="UP000075578">
    <property type="component" value="Unassembled WGS sequence"/>
</dbReference>
<dbReference type="Gene3D" id="3.30.70.20">
    <property type="match status" value="1"/>
</dbReference>
<evidence type="ECO:0000256" key="6">
    <source>
        <dbReference type="ARBA" id="ARBA00023002"/>
    </source>
</evidence>
<dbReference type="GO" id="GO:0016903">
    <property type="term" value="F:oxidoreductase activity, acting on the aldehyde or oxo group of donors"/>
    <property type="evidence" value="ECO:0007669"/>
    <property type="project" value="InterPro"/>
</dbReference>
<dbReference type="PIRSF" id="PIRSF000159">
    <property type="entry name" value="NifJ"/>
    <property type="match status" value="1"/>
</dbReference>
<dbReference type="InterPro" id="IPR029061">
    <property type="entry name" value="THDP-binding"/>
</dbReference>
<dbReference type="InterPro" id="IPR002869">
    <property type="entry name" value="Pyrv_flavodox_OxRed_cen"/>
</dbReference>
<keyword evidence="8" id="KW-0411">Iron-sulfur</keyword>
<reference evidence="10 11" key="1">
    <citation type="journal article" date="2016" name="ISME J.">
        <title>Chasing the elusive Euryarchaeota class WSA2: genomes reveal a uniquely fastidious methyl-reducing methanogen.</title>
        <authorList>
            <person name="Nobu M.K."/>
            <person name="Narihiro T."/>
            <person name="Kuroda K."/>
            <person name="Mei R."/>
            <person name="Liu W.T."/>
        </authorList>
    </citation>
    <scope>NUCLEOTIDE SEQUENCE [LARGE SCALE GENOMIC DNA]</scope>
    <source>
        <strain evidence="10">U1lsi0528_Bin089</strain>
    </source>
</reference>
<dbReference type="PATRIC" id="fig|1705564.3.peg.1264"/>
<dbReference type="EMBL" id="LNGD01000076">
    <property type="protein sequence ID" value="KYC50731.1"/>
    <property type="molecule type" value="Genomic_DNA"/>
</dbReference>
<dbReference type="GO" id="GO:0022900">
    <property type="term" value="P:electron transport chain"/>
    <property type="evidence" value="ECO:0007669"/>
    <property type="project" value="InterPro"/>
</dbReference>
<dbReference type="Gene3D" id="3.40.920.10">
    <property type="entry name" value="Pyruvate-ferredoxin oxidoreductase, PFOR, domain III"/>
    <property type="match status" value="1"/>
</dbReference>
<feature type="domain" description="4Fe-4S ferredoxin-type" evidence="9">
    <location>
        <begin position="688"/>
        <end position="717"/>
    </location>
</feature>
<dbReference type="AlphaFoldDB" id="A0A150J0J0"/>
<feature type="domain" description="4Fe-4S ferredoxin-type" evidence="9">
    <location>
        <begin position="744"/>
        <end position="774"/>
    </location>
</feature>
<dbReference type="FunFam" id="3.40.920.10:FF:000001">
    <property type="entry name" value="Pyruvate:ferredoxin (Flavodoxin) oxidoreductase"/>
    <property type="match status" value="1"/>
</dbReference>
<dbReference type="SUPFAM" id="SSF54862">
    <property type="entry name" value="4Fe-4S ferredoxins"/>
    <property type="match status" value="1"/>
</dbReference>
<keyword evidence="5" id="KW-0249">Electron transport</keyword>
<dbReference type="Pfam" id="PF02775">
    <property type="entry name" value="TPP_enzyme_C"/>
    <property type="match status" value="1"/>
</dbReference>
<dbReference type="InterPro" id="IPR019456">
    <property type="entry name" value="Pyrv-flavodox_OxRtase_EKR"/>
</dbReference>
<dbReference type="PROSITE" id="PS00198">
    <property type="entry name" value="4FE4S_FER_1"/>
    <property type="match status" value="2"/>
</dbReference>
<dbReference type="Gene3D" id="3.40.50.920">
    <property type="match status" value="1"/>
</dbReference>
<keyword evidence="3" id="KW-0004">4Fe-4S</keyword>
<keyword evidence="2" id="KW-0813">Transport</keyword>
<protein>
    <submittedName>
        <fullName evidence="10">Formylmethanofuran dehydrogenase FwdF</fullName>
    </submittedName>
</protein>
<keyword evidence="6" id="KW-0560">Oxidoreductase</keyword>
<organism evidence="10 11">
    <name type="scientific">Candidatus Methanofastidiosum methylothiophilum</name>
    <dbReference type="NCBI Taxonomy" id="1705564"/>
    <lineage>
        <taxon>Archaea</taxon>
        <taxon>Methanobacteriati</taxon>
        <taxon>Methanobacteriota</taxon>
        <taxon>Stenosarchaea group</taxon>
        <taxon>Candidatus Methanofastidiosia</taxon>
        <taxon>Candidatus Methanofastidiosales</taxon>
        <taxon>Candidatus Methanofastidiosaceae</taxon>
        <taxon>Candidatus Methanofastidiosum</taxon>
    </lineage>
</organism>
<evidence type="ECO:0000259" key="9">
    <source>
        <dbReference type="PROSITE" id="PS51379"/>
    </source>
</evidence>
<dbReference type="SUPFAM" id="SSF53323">
    <property type="entry name" value="Pyruvate-ferredoxin oxidoreductase, PFOR, domain III"/>
    <property type="match status" value="1"/>
</dbReference>
<dbReference type="SMART" id="SM00890">
    <property type="entry name" value="EKR"/>
    <property type="match status" value="1"/>
</dbReference>
<evidence type="ECO:0000256" key="4">
    <source>
        <dbReference type="ARBA" id="ARBA00022723"/>
    </source>
</evidence>
<evidence type="ECO:0000256" key="2">
    <source>
        <dbReference type="ARBA" id="ARBA00022448"/>
    </source>
</evidence>
<dbReference type="PANTHER" id="PTHR32154:SF0">
    <property type="entry name" value="PYRUVATE-FLAVODOXIN OXIDOREDUCTASE-RELATED"/>
    <property type="match status" value="1"/>
</dbReference>
<dbReference type="FunFam" id="3.40.50.970:FF:000041">
    <property type="entry name" value="Pyruvate:ferredoxin (Flavodoxin) oxidoreductase"/>
    <property type="match status" value="1"/>
</dbReference>
<dbReference type="Gene3D" id="3.40.50.970">
    <property type="match status" value="2"/>
</dbReference>
<evidence type="ECO:0000256" key="5">
    <source>
        <dbReference type="ARBA" id="ARBA00022982"/>
    </source>
</evidence>
<dbReference type="PROSITE" id="PS51379">
    <property type="entry name" value="4FE4S_FER_2"/>
    <property type="match status" value="2"/>
</dbReference>
<dbReference type="FunFam" id="3.40.50.970:FF:000012">
    <property type="entry name" value="Pyruvate:ferredoxin (Flavodoxin) oxidoreductase"/>
    <property type="match status" value="1"/>
</dbReference>
<dbReference type="InterPro" id="IPR033412">
    <property type="entry name" value="PFOR_II"/>
</dbReference>
<dbReference type="Pfam" id="PF01855">
    <property type="entry name" value="POR_N"/>
    <property type="match status" value="1"/>
</dbReference>
<dbReference type="InterPro" id="IPR017900">
    <property type="entry name" value="4Fe4S_Fe_S_CS"/>
</dbReference>
<dbReference type="InterPro" id="IPR002880">
    <property type="entry name" value="Pyrv_Fd/Flavodoxin_OxRdtase_N"/>
</dbReference>
<dbReference type="GO" id="GO:0005506">
    <property type="term" value="F:iron ion binding"/>
    <property type="evidence" value="ECO:0007669"/>
    <property type="project" value="InterPro"/>
</dbReference>
<evidence type="ECO:0000256" key="3">
    <source>
        <dbReference type="ARBA" id="ARBA00022485"/>
    </source>
</evidence>
<dbReference type="SUPFAM" id="SSF52518">
    <property type="entry name" value="Thiamin diphosphate-binding fold (THDP-binding)"/>
    <property type="match status" value="2"/>
</dbReference>
<dbReference type="Pfam" id="PF10371">
    <property type="entry name" value="EKR"/>
    <property type="match status" value="1"/>
</dbReference>
<comment type="caution">
    <text evidence="10">The sequence shown here is derived from an EMBL/GenBank/DDBJ whole genome shotgun (WGS) entry which is preliminary data.</text>
</comment>
<dbReference type="GO" id="GO:0051539">
    <property type="term" value="F:4 iron, 4 sulfur cluster binding"/>
    <property type="evidence" value="ECO:0007669"/>
    <property type="project" value="UniProtKB-KW"/>
</dbReference>
<dbReference type="InterPro" id="IPR017896">
    <property type="entry name" value="4Fe4S_Fe-S-bd"/>
</dbReference>
<dbReference type="InterPro" id="IPR011895">
    <property type="entry name" value="Pyrv_flavodox_OxRed"/>
</dbReference>
<dbReference type="Pfam" id="PF01558">
    <property type="entry name" value="POR"/>
    <property type="match status" value="1"/>
</dbReference>
<evidence type="ECO:0000256" key="7">
    <source>
        <dbReference type="ARBA" id="ARBA00023004"/>
    </source>
</evidence>
<dbReference type="Gene3D" id="4.10.780.10">
    <property type="entry name" value="Pyruvate-flavodoxin oxidoreductase, EKR domain"/>
    <property type="match status" value="1"/>
</dbReference>
<dbReference type="InterPro" id="IPR019752">
    <property type="entry name" value="Pyrv/ketoisovalerate_OxRed_cat"/>
</dbReference>
<dbReference type="CDD" id="cd03377">
    <property type="entry name" value="TPP_PFOR_PNO"/>
    <property type="match status" value="1"/>
</dbReference>
<proteinExistence type="predicted"/>
<dbReference type="FunFam" id="3.30.70.20:FF:000022">
    <property type="entry name" value="Pyruvate:ferredoxin (Flavodoxin) oxidoreductase"/>
    <property type="match status" value="1"/>
</dbReference>
<dbReference type="InterPro" id="IPR037112">
    <property type="entry name" value="Pyrv-flavodox_OxR_EKR_sf"/>
</dbReference>
<keyword evidence="7" id="KW-0408">Iron</keyword>
<evidence type="ECO:0000256" key="1">
    <source>
        <dbReference type="ARBA" id="ARBA00011595"/>
    </source>
</evidence>
<accession>A0A150J0J0</accession>
<dbReference type="GO" id="GO:0044272">
    <property type="term" value="P:sulfur compound biosynthetic process"/>
    <property type="evidence" value="ECO:0007669"/>
    <property type="project" value="UniProtKB-ARBA"/>
</dbReference>